<evidence type="ECO:0000313" key="2">
    <source>
        <dbReference type="Proteomes" id="UP000291469"/>
    </source>
</evidence>
<dbReference type="Proteomes" id="UP000291469">
    <property type="component" value="Chromosome"/>
</dbReference>
<protein>
    <submittedName>
        <fullName evidence="1">Uncharacterized protein</fullName>
    </submittedName>
</protein>
<sequence length="59" mass="6577">MASVLRRRFRERVGRTGGGPGLTADEVETHVYVPDGRREPSPPAPFEFVADLVRVELLD</sequence>
<dbReference type="AlphaFoldDB" id="A0A411YI25"/>
<dbReference type="RefSeq" id="WP_131155764.1">
    <property type="nucleotide sequence ID" value="NZ_CP036402.1"/>
</dbReference>
<gene>
    <name evidence="1" type="ORF">ER308_15165</name>
</gene>
<proteinExistence type="predicted"/>
<dbReference type="KEGG" id="erz:ER308_15165"/>
<evidence type="ECO:0000313" key="1">
    <source>
        <dbReference type="EMBL" id="QBI20771.1"/>
    </source>
</evidence>
<keyword evidence="2" id="KW-1185">Reference proteome</keyword>
<dbReference type="EMBL" id="CP036402">
    <property type="protein sequence ID" value="QBI20771.1"/>
    <property type="molecule type" value="Genomic_DNA"/>
</dbReference>
<reference evidence="1 2" key="1">
    <citation type="submission" date="2019-01" db="EMBL/GenBank/DDBJ databases">
        <title>Egibacter rhizosphaerae EGI 80759T.</title>
        <authorList>
            <person name="Chen D.-D."/>
            <person name="Tian Y."/>
            <person name="Jiao J.-Y."/>
            <person name="Zhang X.-T."/>
            <person name="Zhang Y.-G."/>
            <person name="Zhang Y."/>
            <person name="Xiao M."/>
            <person name="Shu W.-S."/>
            <person name="Li W.-J."/>
        </authorList>
    </citation>
    <scope>NUCLEOTIDE SEQUENCE [LARGE SCALE GENOMIC DNA]</scope>
    <source>
        <strain evidence="1 2">EGI 80759</strain>
    </source>
</reference>
<name>A0A411YI25_9ACTN</name>
<accession>A0A411YI25</accession>
<organism evidence="1 2">
    <name type="scientific">Egibacter rhizosphaerae</name>
    <dbReference type="NCBI Taxonomy" id="1670831"/>
    <lineage>
        <taxon>Bacteria</taxon>
        <taxon>Bacillati</taxon>
        <taxon>Actinomycetota</taxon>
        <taxon>Nitriliruptoria</taxon>
        <taxon>Egibacterales</taxon>
        <taxon>Egibacteraceae</taxon>
        <taxon>Egibacter</taxon>
    </lineage>
</organism>